<feature type="region of interest" description="Disordered" evidence="1">
    <location>
        <begin position="188"/>
        <end position="225"/>
    </location>
</feature>
<dbReference type="Proteomes" id="UP001163823">
    <property type="component" value="Chromosome 3"/>
</dbReference>
<dbReference type="KEGG" id="qsa:O6P43_004625"/>
<evidence type="ECO:0000313" key="2">
    <source>
        <dbReference type="EMBL" id="KAJ7974575.1"/>
    </source>
</evidence>
<feature type="region of interest" description="Disordered" evidence="1">
    <location>
        <begin position="114"/>
        <end position="167"/>
    </location>
</feature>
<evidence type="ECO:0000256" key="1">
    <source>
        <dbReference type="SAM" id="MobiDB-lite"/>
    </source>
</evidence>
<dbReference type="AlphaFoldDB" id="A0AAD7VGF4"/>
<dbReference type="InterPro" id="IPR012442">
    <property type="entry name" value="DUF1645_plant"/>
</dbReference>
<dbReference type="EMBL" id="JARAOO010000003">
    <property type="protein sequence ID" value="KAJ7974575.1"/>
    <property type="molecule type" value="Genomic_DNA"/>
</dbReference>
<protein>
    <submittedName>
        <fullName evidence="2">DUF1645 family protein</fullName>
    </submittedName>
</protein>
<dbReference type="Pfam" id="PF07816">
    <property type="entry name" value="DUF1645"/>
    <property type="match status" value="1"/>
</dbReference>
<proteinExistence type="predicted"/>
<sequence>MQKQHKNMDSLPCPSFNSYSSDNLANIADKVSRDYSTGATPSLKNDDVDINFEFLTLHKAADEFYFDGHAAGPVFPIFNRDLLIEYEGRERREIRDSRTEDVMSLQFPVKKLLIDEEDQRRDPGSSSFSSEADELDAIPPGTYCVWTPSSSQASPSRCKKSKSTGSSSSKRWKLLDLLRRSNSDGKDSFVFLTPSSSSRTNSMDKKEEKRENSKERRSSGSFESNIKVAGKQKVKGSVVAGGENKVSAHEAFYVRNRALKEVDKRRSYLPYRQELVGFGATLRGLGRSFPPF</sequence>
<comment type="caution">
    <text evidence="2">The sequence shown here is derived from an EMBL/GenBank/DDBJ whole genome shotgun (WGS) entry which is preliminary data.</text>
</comment>
<evidence type="ECO:0000313" key="3">
    <source>
        <dbReference type="Proteomes" id="UP001163823"/>
    </source>
</evidence>
<feature type="compositionally biased region" description="Basic and acidic residues" evidence="1">
    <location>
        <begin position="202"/>
        <end position="218"/>
    </location>
</feature>
<reference evidence="2" key="1">
    <citation type="journal article" date="2023" name="Science">
        <title>Elucidation of the pathway for biosynthesis of saponin adjuvants from the soapbark tree.</title>
        <authorList>
            <person name="Reed J."/>
            <person name="Orme A."/>
            <person name="El-Demerdash A."/>
            <person name="Owen C."/>
            <person name="Martin L.B.B."/>
            <person name="Misra R.C."/>
            <person name="Kikuchi S."/>
            <person name="Rejzek M."/>
            <person name="Martin A.C."/>
            <person name="Harkess A."/>
            <person name="Leebens-Mack J."/>
            <person name="Louveau T."/>
            <person name="Stephenson M.J."/>
            <person name="Osbourn A."/>
        </authorList>
    </citation>
    <scope>NUCLEOTIDE SEQUENCE</scope>
    <source>
        <strain evidence="2">S10</strain>
    </source>
</reference>
<organism evidence="2 3">
    <name type="scientific">Quillaja saponaria</name>
    <name type="common">Soap bark tree</name>
    <dbReference type="NCBI Taxonomy" id="32244"/>
    <lineage>
        <taxon>Eukaryota</taxon>
        <taxon>Viridiplantae</taxon>
        <taxon>Streptophyta</taxon>
        <taxon>Embryophyta</taxon>
        <taxon>Tracheophyta</taxon>
        <taxon>Spermatophyta</taxon>
        <taxon>Magnoliopsida</taxon>
        <taxon>eudicotyledons</taxon>
        <taxon>Gunneridae</taxon>
        <taxon>Pentapetalae</taxon>
        <taxon>rosids</taxon>
        <taxon>fabids</taxon>
        <taxon>Fabales</taxon>
        <taxon>Quillajaceae</taxon>
        <taxon>Quillaja</taxon>
    </lineage>
</organism>
<keyword evidence="3" id="KW-1185">Reference proteome</keyword>
<dbReference type="PANTHER" id="PTHR33095">
    <property type="entry name" value="OS07G0619500 PROTEIN"/>
    <property type="match status" value="1"/>
</dbReference>
<dbReference type="PANTHER" id="PTHR33095:SF101">
    <property type="entry name" value="DUF1645 DOMAIN-CONTAINING PROTEIN"/>
    <property type="match status" value="1"/>
</dbReference>
<gene>
    <name evidence="2" type="ORF">O6P43_004625</name>
</gene>
<accession>A0AAD7VGF4</accession>
<feature type="compositionally biased region" description="Basic and acidic residues" evidence="1">
    <location>
        <begin position="114"/>
        <end position="123"/>
    </location>
</feature>
<name>A0AAD7VGF4_QUISA</name>